<accession>A0A9N8Q2B5</accession>
<proteinExistence type="predicted"/>
<feature type="compositionally biased region" description="Low complexity" evidence="1">
    <location>
        <begin position="688"/>
        <end position="699"/>
    </location>
</feature>
<evidence type="ECO:0000313" key="3">
    <source>
        <dbReference type="Proteomes" id="UP001154114"/>
    </source>
</evidence>
<feature type="compositionally biased region" description="Polar residues" evidence="1">
    <location>
        <begin position="655"/>
        <end position="667"/>
    </location>
</feature>
<feature type="compositionally biased region" description="Basic and acidic residues" evidence="1">
    <location>
        <begin position="786"/>
        <end position="801"/>
    </location>
</feature>
<feature type="compositionally biased region" description="Polar residues" evidence="1">
    <location>
        <begin position="168"/>
        <end position="187"/>
    </location>
</feature>
<feature type="compositionally biased region" description="Basic and acidic residues" evidence="1">
    <location>
        <begin position="385"/>
        <end position="394"/>
    </location>
</feature>
<keyword evidence="3" id="KW-1185">Reference proteome</keyword>
<feature type="region of interest" description="Disordered" evidence="1">
    <location>
        <begin position="370"/>
        <end position="394"/>
    </location>
</feature>
<dbReference type="OrthoDB" id="7335059at2759"/>
<feature type="region of interest" description="Disordered" evidence="1">
    <location>
        <begin position="64"/>
        <end position="138"/>
    </location>
</feature>
<feature type="compositionally biased region" description="Basic and acidic residues" evidence="1">
    <location>
        <begin position="761"/>
        <end position="772"/>
    </location>
</feature>
<feature type="region of interest" description="Disordered" evidence="1">
    <location>
        <begin position="168"/>
        <end position="193"/>
    </location>
</feature>
<evidence type="ECO:0000256" key="1">
    <source>
        <dbReference type="SAM" id="MobiDB-lite"/>
    </source>
</evidence>
<gene>
    <name evidence="2" type="ORF">CINC_LOCUS8386</name>
</gene>
<organism evidence="2 3">
    <name type="scientific">Chrysodeixis includens</name>
    <name type="common">Soybean looper</name>
    <name type="synonym">Pseudoplusia includens</name>
    <dbReference type="NCBI Taxonomy" id="689277"/>
    <lineage>
        <taxon>Eukaryota</taxon>
        <taxon>Metazoa</taxon>
        <taxon>Ecdysozoa</taxon>
        <taxon>Arthropoda</taxon>
        <taxon>Hexapoda</taxon>
        <taxon>Insecta</taxon>
        <taxon>Pterygota</taxon>
        <taxon>Neoptera</taxon>
        <taxon>Endopterygota</taxon>
        <taxon>Lepidoptera</taxon>
        <taxon>Glossata</taxon>
        <taxon>Ditrysia</taxon>
        <taxon>Noctuoidea</taxon>
        <taxon>Noctuidae</taxon>
        <taxon>Plusiinae</taxon>
        <taxon>Chrysodeixis</taxon>
    </lineage>
</organism>
<dbReference type="AlphaFoldDB" id="A0A9N8Q2B5"/>
<name>A0A9N8Q2B5_CHRIL</name>
<dbReference type="Proteomes" id="UP001154114">
    <property type="component" value="Chromosome 26"/>
</dbReference>
<feature type="compositionally biased region" description="Low complexity" evidence="1">
    <location>
        <begin position="808"/>
        <end position="818"/>
    </location>
</feature>
<feature type="compositionally biased region" description="Basic and acidic residues" evidence="1">
    <location>
        <begin position="67"/>
        <end position="80"/>
    </location>
</feature>
<sequence length="837" mass="93896">MRRNGNRRGPMVNPVGGGPLMTDHLKDIDLELELLKRKRDMIEQQQHLLAMEQQFQAARNYDFEPESSNRDYSHLYDKSHSQFSRKRQAEPQWQYENTVKRTQPKKKGPQPPFNPRVGQVQPRPVNAGPANFRDPRPMPDPNIGLKNFPRGAVPLMSLKVKQSVGQKIANQNQKQNPPRKPITQNKVTKAKATPANKLAAQPVPERKKLVAAATVASSQADVTRMLLPDQVPTQQVTGRLELALGAIMKNIREISMKDSPHAFVLRSVEIQRVMKQAVRERIKKVMLGKVVGSMLEILALYREEFPPETDDDIVKMALEAIGVPASNQEEKQKFIKSDNPEDFFKKNMSYLLECRLTEMFDKLEEIYKEENPDAELTEGNPTAPEGHEAAEDTEEYQRFLETNIKLREVRRYLPRLLKKHLPFIIKLLNLDSRYRATKAEIATITRAKLAQAATETEPVVIQAPQTSTAPASSPMQSFYNLPYYVKIMGRPSLPKKKVMQQFMSQFNPKSIKKHRTIHNLLFIGFTEKTDFEAMLAADGTSIGRLTLSIRICGNRVIDNSNNPENNVNKDIDFSLDESQSGSKLNDSEDNDLISAELDGQITDLLSSIRKETDGADDGPVEEIAAAQQDIPEEIDLTNNDIVMKELDDEKDAQITETTENIPENDSNANEKSEIENELVLLEEEGEETSNTTETGPEESNLTETETKSEESDNIPPKTNPEVTNTTEEKSETTEAIENIESNGKETETTTAPVEEENIPSESKEETATEDKNANGTPTGTDAENLTEEKALELLENDRVGELKSASGRSTPTRSSARKAAAAVAACSIRTRRNSRLT</sequence>
<feature type="compositionally biased region" description="Polar residues" evidence="1">
    <location>
        <begin position="773"/>
        <end position="783"/>
    </location>
</feature>
<protein>
    <submittedName>
        <fullName evidence="2">Uncharacterized protein</fullName>
    </submittedName>
</protein>
<dbReference type="EMBL" id="LR824029">
    <property type="protein sequence ID" value="CAD0206090.1"/>
    <property type="molecule type" value="Genomic_DNA"/>
</dbReference>
<reference evidence="2" key="1">
    <citation type="submission" date="2021-12" db="EMBL/GenBank/DDBJ databases">
        <authorList>
            <person name="King R."/>
        </authorList>
    </citation>
    <scope>NUCLEOTIDE SEQUENCE</scope>
</reference>
<evidence type="ECO:0000313" key="2">
    <source>
        <dbReference type="EMBL" id="CAD0206090.1"/>
    </source>
</evidence>
<feature type="region of interest" description="Disordered" evidence="1">
    <location>
        <begin position="655"/>
        <end position="818"/>
    </location>
</feature>